<dbReference type="InterPro" id="IPR029063">
    <property type="entry name" value="SAM-dependent_MTases_sf"/>
</dbReference>
<dbReference type="PANTHER" id="PTHR35897">
    <property type="entry name" value="METHYLTRANSFERASE AUSD"/>
    <property type="match status" value="1"/>
</dbReference>
<proteinExistence type="inferred from homology"/>
<dbReference type="CDD" id="cd02440">
    <property type="entry name" value="AdoMet_MTases"/>
    <property type="match status" value="1"/>
</dbReference>
<evidence type="ECO:0000313" key="7">
    <source>
        <dbReference type="Proteomes" id="UP000605846"/>
    </source>
</evidence>
<dbReference type="InterPro" id="IPR013216">
    <property type="entry name" value="Methyltransf_11"/>
</dbReference>
<keyword evidence="7" id="KW-1185">Reference proteome</keyword>
<sequence>MSNSLLPVKMDPKARRFYADYVGITDPDELGRHLNKIRTKLCQEGPIYRCIDQFKFAYSRMCRRFFYETLLRIGKHHPSPWLLDIGCCADGYPADYLMGTDISKHFIECGYDLCRDSQGSLPIRFLVGNVFDASFLDTMSDHYHQIAVVYAGSLIHLFHSTDRIREFLQRVKWLLRPGGLLVGAHVVSDHNVRVKRGSRGYKDYIGLYEFRHLLKSEGFTDFEMQLDERRLYDDEPKDLVAFWLSFTAVYQP</sequence>
<evidence type="ECO:0000313" key="6">
    <source>
        <dbReference type="EMBL" id="KAF7724688.1"/>
    </source>
</evidence>
<dbReference type="PANTHER" id="PTHR35897:SF1">
    <property type="entry name" value="METHYLTRANSFERASE AUSD"/>
    <property type="match status" value="1"/>
</dbReference>
<organism evidence="6 7">
    <name type="scientific">Apophysomyces ossiformis</name>
    <dbReference type="NCBI Taxonomy" id="679940"/>
    <lineage>
        <taxon>Eukaryota</taxon>
        <taxon>Fungi</taxon>
        <taxon>Fungi incertae sedis</taxon>
        <taxon>Mucoromycota</taxon>
        <taxon>Mucoromycotina</taxon>
        <taxon>Mucoromycetes</taxon>
        <taxon>Mucorales</taxon>
        <taxon>Mucorineae</taxon>
        <taxon>Mucoraceae</taxon>
        <taxon>Apophysomyces</taxon>
    </lineage>
</organism>
<dbReference type="Pfam" id="PF08241">
    <property type="entry name" value="Methyltransf_11"/>
    <property type="match status" value="1"/>
</dbReference>
<comment type="caution">
    <text evidence="6">The sequence shown here is derived from an EMBL/GenBank/DDBJ whole genome shotgun (WGS) entry which is preliminary data.</text>
</comment>
<name>A0A8H7BPY8_9FUNG</name>
<dbReference type="SUPFAM" id="SSF53335">
    <property type="entry name" value="S-adenosyl-L-methionine-dependent methyltransferases"/>
    <property type="match status" value="1"/>
</dbReference>
<dbReference type="AlphaFoldDB" id="A0A8H7BPY8"/>
<dbReference type="GO" id="GO:0008757">
    <property type="term" value="F:S-adenosylmethionine-dependent methyltransferase activity"/>
    <property type="evidence" value="ECO:0007669"/>
    <property type="project" value="InterPro"/>
</dbReference>
<accession>A0A8H7BPY8</accession>
<evidence type="ECO:0000256" key="3">
    <source>
        <dbReference type="ARBA" id="ARBA00022691"/>
    </source>
</evidence>
<comment type="similarity">
    <text evidence="4">Belongs to the class I-like SAM-binding methyltransferase superfamily.</text>
</comment>
<keyword evidence="3" id="KW-0949">S-adenosyl-L-methionine</keyword>
<gene>
    <name evidence="6" type="ORF">EC973_000796</name>
</gene>
<dbReference type="EMBL" id="JABAYA010000113">
    <property type="protein sequence ID" value="KAF7724688.1"/>
    <property type="molecule type" value="Genomic_DNA"/>
</dbReference>
<evidence type="ECO:0000259" key="5">
    <source>
        <dbReference type="Pfam" id="PF08241"/>
    </source>
</evidence>
<dbReference type="Proteomes" id="UP000605846">
    <property type="component" value="Unassembled WGS sequence"/>
</dbReference>
<protein>
    <recommendedName>
        <fullName evidence="5">Methyltransferase type 11 domain-containing protein</fullName>
    </recommendedName>
</protein>
<dbReference type="Gene3D" id="3.40.50.150">
    <property type="entry name" value="Vaccinia Virus protein VP39"/>
    <property type="match status" value="1"/>
</dbReference>
<feature type="domain" description="Methyltransferase type 11" evidence="5">
    <location>
        <begin position="83"/>
        <end position="182"/>
    </location>
</feature>
<keyword evidence="2" id="KW-0808">Transferase</keyword>
<comment type="pathway">
    <text evidence="1">Secondary metabolite biosynthesis.</text>
</comment>
<evidence type="ECO:0000256" key="2">
    <source>
        <dbReference type="ARBA" id="ARBA00022679"/>
    </source>
</evidence>
<dbReference type="InterPro" id="IPR051654">
    <property type="entry name" value="Meroterpenoid_MTases"/>
</dbReference>
<evidence type="ECO:0000256" key="4">
    <source>
        <dbReference type="ARBA" id="ARBA00038314"/>
    </source>
</evidence>
<reference evidence="6" key="1">
    <citation type="submission" date="2020-01" db="EMBL/GenBank/DDBJ databases">
        <title>Genome Sequencing of Three Apophysomyces-Like Fungal Strains Confirms a Novel Fungal Genus in the Mucoromycota with divergent Burkholderia-like Endosymbiotic Bacteria.</title>
        <authorList>
            <person name="Stajich J.E."/>
            <person name="Macias A.M."/>
            <person name="Carter-House D."/>
            <person name="Lovett B."/>
            <person name="Kasson L.R."/>
            <person name="Berry K."/>
            <person name="Grigoriev I."/>
            <person name="Chang Y."/>
            <person name="Spatafora J."/>
            <person name="Kasson M.T."/>
        </authorList>
    </citation>
    <scope>NUCLEOTIDE SEQUENCE</scope>
    <source>
        <strain evidence="6">NRRL A-21654</strain>
    </source>
</reference>
<dbReference type="OrthoDB" id="2094832at2759"/>
<evidence type="ECO:0000256" key="1">
    <source>
        <dbReference type="ARBA" id="ARBA00005179"/>
    </source>
</evidence>